<dbReference type="Proteomes" id="UP000031014">
    <property type="component" value="Unassembled WGS sequence"/>
</dbReference>
<organism evidence="4 5">
    <name type="scientific">Mesobacillus selenatarsenatis (strain DSM 18680 / JCM 14380 / FERM P-15431 / SF-1)</name>
    <dbReference type="NCBI Taxonomy" id="1321606"/>
    <lineage>
        <taxon>Bacteria</taxon>
        <taxon>Bacillati</taxon>
        <taxon>Bacillota</taxon>
        <taxon>Bacilli</taxon>
        <taxon>Bacillales</taxon>
        <taxon>Bacillaceae</taxon>
        <taxon>Mesobacillus</taxon>
    </lineage>
</organism>
<evidence type="ECO:0000313" key="4">
    <source>
        <dbReference type="EMBL" id="GAM12844.1"/>
    </source>
</evidence>
<comment type="similarity">
    <text evidence="1">Belongs to the P-Pant transferase superfamily. Gsp/Sfp/HetI/AcpT family.</text>
</comment>
<accession>A0A0A8X0U9</accession>
<proteinExistence type="inferred from homology"/>
<evidence type="ECO:0000256" key="1">
    <source>
        <dbReference type="ARBA" id="ARBA00010990"/>
    </source>
</evidence>
<keyword evidence="5" id="KW-1185">Reference proteome</keyword>
<gene>
    <name evidence="4" type="ORF">SAMD00020551_0979</name>
</gene>
<dbReference type="AlphaFoldDB" id="A0A0A8X0U9"/>
<dbReference type="GO" id="GO:0000287">
    <property type="term" value="F:magnesium ion binding"/>
    <property type="evidence" value="ECO:0007669"/>
    <property type="project" value="InterPro"/>
</dbReference>
<sequence length="200" mass="23185">MMIELYIINSSLIHKSSEDLYCDQDTRSYQSDRSLLSKASSEIVRSLIASKLNLNLNEFNIQIDKYGKKFVDEEHGIHFNISYSDEWILIGISNSSIGVDIEKLRTIDYKNISRHFSMEEQRYLRTVDSHIGEKEFYRIWTGKESFVKYLGKGLRIPLDSFSIPLKPGQCHVETDIDGITPKIISFTINHEYYVSICVDV</sequence>
<keyword evidence="2 4" id="KW-0808">Transferase</keyword>
<dbReference type="EMBL" id="BASE01000019">
    <property type="protein sequence ID" value="GAM12844.1"/>
    <property type="molecule type" value="Genomic_DNA"/>
</dbReference>
<dbReference type="GO" id="GO:0008897">
    <property type="term" value="F:holo-[acyl-carrier-protein] synthase activity"/>
    <property type="evidence" value="ECO:0007669"/>
    <property type="project" value="InterPro"/>
</dbReference>
<protein>
    <submittedName>
        <fullName evidence="4">4'-phosphopantetheinyl transferase</fullName>
        <ecNumber evidence="4">2.7.8.-</ecNumber>
    </submittedName>
</protein>
<evidence type="ECO:0000313" key="5">
    <source>
        <dbReference type="Proteomes" id="UP000031014"/>
    </source>
</evidence>
<dbReference type="InterPro" id="IPR050559">
    <property type="entry name" value="P-Pant_transferase_sf"/>
</dbReference>
<dbReference type="EC" id="2.7.8.-" evidence="4"/>
<reference evidence="4 5" key="1">
    <citation type="submission" date="2013-06" db="EMBL/GenBank/DDBJ databases">
        <title>Whole genome shotgun sequence of Bacillus selenatarsenatis SF-1.</title>
        <authorList>
            <person name="Kuroda M."/>
            <person name="Sei K."/>
            <person name="Yamashita M."/>
            <person name="Ike M."/>
        </authorList>
    </citation>
    <scope>NUCLEOTIDE SEQUENCE [LARGE SCALE GENOMIC DNA]</scope>
    <source>
        <strain evidence="4 5">SF-1</strain>
    </source>
</reference>
<dbReference type="GO" id="GO:0019878">
    <property type="term" value="P:lysine biosynthetic process via aminoadipic acid"/>
    <property type="evidence" value="ECO:0007669"/>
    <property type="project" value="TreeGrafter"/>
</dbReference>
<feature type="domain" description="4'-phosphopantetheinyl transferase" evidence="3">
    <location>
        <begin position="96"/>
        <end position="169"/>
    </location>
</feature>
<dbReference type="RefSeq" id="WP_084135375.1">
    <property type="nucleotide sequence ID" value="NZ_BASE01000019.1"/>
</dbReference>
<dbReference type="InterPro" id="IPR008278">
    <property type="entry name" value="4-PPantetheinyl_Trfase_dom"/>
</dbReference>
<dbReference type="STRING" id="1321606.SAMD00020551_0979"/>
<comment type="caution">
    <text evidence="4">The sequence shown here is derived from an EMBL/GenBank/DDBJ whole genome shotgun (WGS) entry which is preliminary data.</text>
</comment>
<dbReference type="GO" id="GO:0005829">
    <property type="term" value="C:cytosol"/>
    <property type="evidence" value="ECO:0007669"/>
    <property type="project" value="TreeGrafter"/>
</dbReference>
<evidence type="ECO:0000259" key="3">
    <source>
        <dbReference type="Pfam" id="PF01648"/>
    </source>
</evidence>
<dbReference type="Pfam" id="PF01648">
    <property type="entry name" value="ACPS"/>
    <property type="match status" value="1"/>
</dbReference>
<dbReference type="PANTHER" id="PTHR12215">
    <property type="entry name" value="PHOSPHOPANTETHEINE TRANSFERASE"/>
    <property type="match status" value="1"/>
</dbReference>
<dbReference type="InterPro" id="IPR037143">
    <property type="entry name" value="4-PPantetheinyl_Trfase_dom_sf"/>
</dbReference>
<dbReference type="SUPFAM" id="SSF56214">
    <property type="entry name" value="4'-phosphopantetheinyl transferase"/>
    <property type="match status" value="2"/>
</dbReference>
<dbReference type="Gene3D" id="3.90.470.20">
    <property type="entry name" value="4'-phosphopantetheinyl transferase domain"/>
    <property type="match status" value="1"/>
</dbReference>
<name>A0A0A8X0U9_MESS1</name>
<evidence type="ECO:0000256" key="2">
    <source>
        <dbReference type="ARBA" id="ARBA00022679"/>
    </source>
</evidence>
<dbReference type="OrthoDB" id="9808281at2"/>
<dbReference type="PANTHER" id="PTHR12215:SF10">
    <property type="entry name" value="L-AMINOADIPATE-SEMIALDEHYDE DEHYDROGENASE-PHOSPHOPANTETHEINYL TRANSFERASE"/>
    <property type="match status" value="1"/>
</dbReference>